<evidence type="ECO:0000313" key="1">
    <source>
        <dbReference type="EMBL" id="VVD76487.1"/>
    </source>
</evidence>
<name>A0A5E4SLB3_9BURK</name>
<accession>A0A5E4SLB3</accession>
<reference evidence="1 2" key="1">
    <citation type="submission" date="2019-08" db="EMBL/GenBank/DDBJ databases">
        <authorList>
            <person name="Peeters C."/>
        </authorList>
    </citation>
    <scope>NUCLEOTIDE SEQUENCE [LARGE SCALE GENOMIC DNA]</scope>
    <source>
        <strain evidence="1 2">LMG 31113</strain>
    </source>
</reference>
<dbReference type="AlphaFoldDB" id="A0A5E4SLB3"/>
<gene>
    <name evidence="1" type="ORF">PFI31113_00877</name>
</gene>
<organism evidence="1 2">
    <name type="scientific">Pandoraea fibrosis</name>
    <dbReference type="NCBI Taxonomy" id="1891094"/>
    <lineage>
        <taxon>Bacteria</taxon>
        <taxon>Pseudomonadati</taxon>
        <taxon>Pseudomonadota</taxon>
        <taxon>Betaproteobacteria</taxon>
        <taxon>Burkholderiales</taxon>
        <taxon>Burkholderiaceae</taxon>
        <taxon>Pandoraea</taxon>
    </lineage>
</organism>
<dbReference type="Proteomes" id="UP000382577">
    <property type="component" value="Unassembled WGS sequence"/>
</dbReference>
<protein>
    <submittedName>
        <fullName evidence="1">Uncharacterized protein</fullName>
    </submittedName>
</protein>
<sequence length="299" mass="33123">MQIHTQRPILPKSFSSTERMAETQIGQLNGRQVRDVTGGESHGVAKSILEWCRSVHREVLRPIFNRVSSFVGDVSATIRRLFHPASTQQVAATARTGALFAEPKFSPEFAEKFSEICCRLAYVAKNEKLENGLFRECLGVGRRNQIMAEMNDSATPLEHSYSTKEMADIVKSVIRASPRPKIADIQSVAEGRKGVTEAHLDALKSISDESTMKCAIYALNTLSLLSDRASSDIRDSTTLNKTSLAISCPIYSLEDIGSYDRDEIAFVNKACVTILQAWKLNFMEPVDPASEPLIETTHL</sequence>
<dbReference type="EMBL" id="CABPRW010000002">
    <property type="protein sequence ID" value="VVD76487.1"/>
    <property type="molecule type" value="Genomic_DNA"/>
</dbReference>
<dbReference type="RefSeq" id="WP_150598855.1">
    <property type="nucleotide sequence ID" value="NZ_CABPRW010000002.1"/>
</dbReference>
<evidence type="ECO:0000313" key="2">
    <source>
        <dbReference type="Proteomes" id="UP000382577"/>
    </source>
</evidence>
<dbReference type="OrthoDB" id="9967106at2"/>
<proteinExistence type="predicted"/>